<sequence>MGNSASAESGVRDSVTNLSSHEKQVIRDTWLAFKKQLRTGSVTIFVVLFMRYPQYQKLFSAFADEPASELPKNPRMLAHALTFAYAITAIVDSLDEPETTKEIVRKVAIAHANRGSDMKTAFEHMGSAVVDTLIEKLGSTMTPEAIAAWKQLFTFIVALSEKTFEEYRRRDDEGQQQPSSSAASKKSSSSTEGSKHTSPDSQQPPAKT</sequence>
<dbReference type="EMBL" id="CM023491">
    <property type="protein sequence ID" value="KAH6941384.1"/>
    <property type="molecule type" value="Genomic_DNA"/>
</dbReference>
<comment type="caution">
    <text evidence="1">The sequence shown here is derived from an EMBL/GenBank/DDBJ whole genome shotgun (WGS) entry which is preliminary data.</text>
</comment>
<organism evidence="1 2">
    <name type="scientific">Hyalomma asiaticum</name>
    <name type="common">Tick</name>
    <dbReference type="NCBI Taxonomy" id="266040"/>
    <lineage>
        <taxon>Eukaryota</taxon>
        <taxon>Metazoa</taxon>
        <taxon>Ecdysozoa</taxon>
        <taxon>Arthropoda</taxon>
        <taxon>Chelicerata</taxon>
        <taxon>Arachnida</taxon>
        <taxon>Acari</taxon>
        <taxon>Parasitiformes</taxon>
        <taxon>Ixodida</taxon>
        <taxon>Ixodoidea</taxon>
        <taxon>Ixodidae</taxon>
        <taxon>Hyalomminae</taxon>
        <taxon>Hyalomma</taxon>
    </lineage>
</organism>
<accession>A0ACB7T5F2</accession>
<keyword evidence="2" id="KW-1185">Reference proteome</keyword>
<proteinExistence type="predicted"/>
<evidence type="ECO:0000313" key="2">
    <source>
        <dbReference type="Proteomes" id="UP000821845"/>
    </source>
</evidence>
<dbReference type="Proteomes" id="UP000821845">
    <property type="component" value="Chromosome 11"/>
</dbReference>
<gene>
    <name evidence="1" type="ORF">HPB50_017885</name>
</gene>
<name>A0ACB7T5F2_HYAAI</name>
<evidence type="ECO:0000313" key="1">
    <source>
        <dbReference type="EMBL" id="KAH6941384.1"/>
    </source>
</evidence>
<reference evidence="1" key="1">
    <citation type="submission" date="2020-05" db="EMBL/GenBank/DDBJ databases">
        <title>Large-scale comparative analyses of tick genomes elucidate their genetic diversity and vector capacities.</title>
        <authorList>
            <person name="Jia N."/>
            <person name="Wang J."/>
            <person name="Shi W."/>
            <person name="Du L."/>
            <person name="Sun Y."/>
            <person name="Zhan W."/>
            <person name="Jiang J."/>
            <person name="Wang Q."/>
            <person name="Zhang B."/>
            <person name="Ji P."/>
            <person name="Sakyi L.B."/>
            <person name="Cui X."/>
            <person name="Yuan T."/>
            <person name="Jiang B."/>
            <person name="Yang W."/>
            <person name="Lam T.T.-Y."/>
            <person name="Chang Q."/>
            <person name="Ding S."/>
            <person name="Wang X."/>
            <person name="Zhu J."/>
            <person name="Ruan X."/>
            <person name="Zhao L."/>
            <person name="Wei J."/>
            <person name="Que T."/>
            <person name="Du C."/>
            <person name="Cheng J."/>
            <person name="Dai P."/>
            <person name="Han X."/>
            <person name="Huang E."/>
            <person name="Gao Y."/>
            <person name="Liu J."/>
            <person name="Shao H."/>
            <person name="Ye R."/>
            <person name="Li L."/>
            <person name="Wei W."/>
            <person name="Wang X."/>
            <person name="Wang C."/>
            <person name="Yang T."/>
            <person name="Huo Q."/>
            <person name="Li W."/>
            <person name="Guo W."/>
            <person name="Chen H."/>
            <person name="Zhou L."/>
            <person name="Ni X."/>
            <person name="Tian J."/>
            <person name="Zhou Y."/>
            <person name="Sheng Y."/>
            <person name="Liu T."/>
            <person name="Pan Y."/>
            <person name="Xia L."/>
            <person name="Li J."/>
            <person name="Zhao F."/>
            <person name="Cao W."/>
        </authorList>
    </citation>
    <scope>NUCLEOTIDE SEQUENCE</scope>
    <source>
        <strain evidence="1">Hyas-2018</strain>
    </source>
</reference>
<protein>
    <submittedName>
        <fullName evidence="1">Uncharacterized protein</fullName>
    </submittedName>
</protein>